<dbReference type="SUPFAM" id="SSF52016">
    <property type="entry name" value="LeuD/IlvD-like"/>
    <property type="match status" value="1"/>
</dbReference>
<keyword evidence="5 15" id="KW-0479">Metal-binding</keyword>
<evidence type="ECO:0000256" key="6">
    <source>
        <dbReference type="ARBA" id="ARBA00022842"/>
    </source>
</evidence>
<evidence type="ECO:0000256" key="9">
    <source>
        <dbReference type="ARBA" id="ARBA00023239"/>
    </source>
</evidence>
<evidence type="ECO:0000313" key="18">
    <source>
        <dbReference type="EMBL" id="WEU41086.1"/>
    </source>
</evidence>
<comment type="catalytic activity">
    <reaction evidence="11">
        <text>(2R)-2,3-dihydroxy-3-methylbutanoate = 3-methyl-2-oxobutanoate + H2O</text>
        <dbReference type="Rhea" id="RHEA:24809"/>
        <dbReference type="ChEBI" id="CHEBI:11851"/>
        <dbReference type="ChEBI" id="CHEBI:15377"/>
        <dbReference type="ChEBI" id="CHEBI:49072"/>
        <dbReference type="EC" id="4.2.1.9"/>
    </reaction>
    <physiologicalReaction direction="left-to-right" evidence="11">
        <dbReference type="Rhea" id="RHEA:24810"/>
    </physiologicalReaction>
</comment>
<dbReference type="GO" id="GO:0009099">
    <property type="term" value="P:L-valine biosynthetic process"/>
    <property type="evidence" value="ECO:0007669"/>
    <property type="project" value="UniProtKB-UniRule"/>
</dbReference>
<dbReference type="InterPro" id="IPR037237">
    <property type="entry name" value="IlvD/EDD_N"/>
</dbReference>
<comment type="caution">
    <text evidence="15">Lacks conserved residue(s) required for the propagation of feature annotation.</text>
</comment>
<keyword evidence="4 15" id="KW-0001">2Fe-2S</keyword>
<dbReference type="SUPFAM" id="SSF143975">
    <property type="entry name" value="IlvD/EDD N-terminal domain-like"/>
    <property type="match status" value="1"/>
</dbReference>
<comment type="cofactor">
    <cofactor evidence="15">
        <name>[2Fe-2S] cluster</name>
        <dbReference type="ChEBI" id="CHEBI:190135"/>
    </cofactor>
    <text evidence="15">Binds 1 [2Fe-2S] cluster per subunit. This cluster acts as a Lewis acid cofactor.</text>
</comment>
<evidence type="ECO:0000256" key="10">
    <source>
        <dbReference type="ARBA" id="ARBA00023304"/>
    </source>
</evidence>
<dbReference type="HAMAP" id="MF_00012">
    <property type="entry name" value="IlvD"/>
    <property type="match status" value="1"/>
</dbReference>
<dbReference type="AlphaFoldDB" id="A0AAF0D3Q9"/>
<evidence type="ECO:0000256" key="2">
    <source>
        <dbReference type="ARBA" id="ARBA00006486"/>
    </source>
</evidence>
<gene>
    <name evidence="15 18" type="primary">ilvD</name>
    <name evidence="18" type="ORF">OdinLCB4_006230</name>
</gene>
<dbReference type="Gene3D" id="3.50.30.80">
    <property type="entry name" value="IlvD/EDD C-terminal domain-like"/>
    <property type="match status" value="1"/>
</dbReference>
<evidence type="ECO:0000256" key="14">
    <source>
        <dbReference type="ARBA" id="ARBA00029490"/>
    </source>
</evidence>
<feature type="binding site" description="via carbamate group" evidence="15">
    <location>
        <position position="121"/>
    </location>
    <ligand>
        <name>Mg(2+)</name>
        <dbReference type="ChEBI" id="CHEBI:18420"/>
    </ligand>
</feature>
<evidence type="ECO:0000256" key="1">
    <source>
        <dbReference type="ARBA" id="ARBA00001946"/>
    </source>
</evidence>
<comment type="cofactor">
    <cofactor evidence="1 15">
        <name>Mg(2+)</name>
        <dbReference type="ChEBI" id="CHEBI:18420"/>
    </cofactor>
</comment>
<comment type="subunit">
    <text evidence="15">Homodimer.</text>
</comment>
<dbReference type="InterPro" id="IPR020558">
    <property type="entry name" value="DiOHA_6PGluconate_deHydtase_CS"/>
</dbReference>
<protein>
    <recommendedName>
        <fullName evidence="14 15">Dihydroxy-acid dehydratase</fullName>
        <shortName evidence="15">DAD</shortName>
        <ecNumber evidence="14 15">4.2.1.9</ecNumber>
    </recommendedName>
</protein>
<name>A0AAF0D3Q9_ODILC</name>
<comment type="catalytic activity">
    <reaction evidence="15">
        <text>(2R,3R)-2,3-dihydroxy-3-methylpentanoate = (S)-3-methyl-2-oxopentanoate + H2O</text>
        <dbReference type="Rhea" id="RHEA:27694"/>
        <dbReference type="ChEBI" id="CHEBI:15377"/>
        <dbReference type="ChEBI" id="CHEBI:35146"/>
        <dbReference type="ChEBI" id="CHEBI:49258"/>
        <dbReference type="EC" id="4.2.1.9"/>
    </reaction>
</comment>
<dbReference type="EC" id="4.2.1.9" evidence="14 15"/>
<dbReference type="NCBIfam" id="TIGR00110">
    <property type="entry name" value="ilvD"/>
    <property type="match status" value="1"/>
</dbReference>
<dbReference type="Proteomes" id="UP000186851">
    <property type="component" value="Chromosome"/>
</dbReference>
<dbReference type="FunFam" id="3.50.30.80:FF:000001">
    <property type="entry name" value="Dihydroxy-acid dehydratase"/>
    <property type="match status" value="1"/>
</dbReference>
<evidence type="ECO:0000256" key="4">
    <source>
        <dbReference type="ARBA" id="ARBA00022714"/>
    </source>
</evidence>
<dbReference type="PANTHER" id="PTHR43661">
    <property type="entry name" value="D-XYLONATE DEHYDRATASE"/>
    <property type="match status" value="1"/>
</dbReference>
<evidence type="ECO:0000259" key="17">
    <source>
        <dbReference type="Pfam" id="PF24877"/>
    </source>
</evidence>
<evidence type="ECO:0000256" key="12">
    <source>
        <dbReference type="ARBA" id="ARBA00029436"/>
    </source>
</evidence>
<comment type="function">
    <text evidence="15">Functions in the biosynthesis of branched-chain amino acids. Catalyzes the dehydration of (2R,3R)-2,3-dihydroxy-3-methylpentanoate (2,3-dihydroxy-3-methylvalerate) into 2-oxo-3-methylpentanoate (2-oxo-3-methylvalerate) and of (2R)-2,3-dihydroxy-3-methylbutanoate (2,3-dihydroxyisovalerate) into 2-oxo-3-methylbutanoate (2-oxoisovalerate), the penultimate precursor to L-isoleucine and L-valine, respectively.</text>
</comment>
<feature type="active site" description="Proton acceptor" evidence="15">
    <location>
        <position position="466"/>
    </location>
</feature>
<proteinExistence type="inferred from homology"/>
<sequence>MRSDNIKKGVEKSPHRALLKATGLTDSEIERPLIAVVNSWNEIVPGHVHLRTIGEKVKEGVRSAGGTPIEFNTIGICDGIAMGHEGMKMSLPSRDLIADSVELMIQAHQFDGMVLISSCDKIVPGHLIAAARLNIPSIIITGGPMMPGFFKGKPVDVISVFEAVGAYQKNLISLDELKELENTACPGPGSCAGCFTANTMACLTETLGMSLPGCGTAHAIQAKKLRIAYDSGVRVVDLVKEDLKPSDIMTREAFENAIRVDMAIGGSTNTTIHLPAIAEELNIKIEIDEFDYFGRTTPHLVNLRPGGPYTMWDMEKAGGVPALLKQLKSLLHLNTIGVTGKKLKEIIDSFKIIDENIIRPLQNPYHREGGIAILKGSLAPQGAVVKQTAVNPENMVHVGPAKVYNSEEEATEAICSNEIKPKDVVVIRYEGVIGGPGMREMLSPTANLVGRGMDKEVSLITDGRFSGGTRGLCIGHVSPEAALGGPISLVENGDLIKIDIPNRRLDLLVEEEEIIKRKRRWVKPEIKVRGYLKKYAEQYYKKFTNS</sequence>
<dbReference type="InterPro" id="IPR042096">
    <property type="entry name" value="Dihydro-acid_dehy_C"/>
</dbReference>
<reference evidence="18" key="1">
    <citation type="journal article" date="2017" name="Nature">
        <title>Asgard archaea illuminate the origin of eukaryotic cellular complexity.</title>
        <authorList>
            <person name="Zaremba-Niedzwiedzka K."/>
            <person name="Caceres E.F."/>
            <person name="Saw J.H."/>
            <person name="Backstrom D."/>
            <person name="Juzokaite L."/>
            <person name="Vancaester E."/>
            <person name="Seitz K.W."/>
            <person name="Anantharaman K."/>
            <person name="Starnawski P."/>
            <person name="Kjeldsen K.U."/>
            <person name="Scott M.B."/>
            <person name="Nunoura T."/>
            <person name="Banfield J.F."/>
            <person name="Schramm A."/>
            <person name="Baker B.J."/>
            <person name="Spang A."/>
            <person name="Ettema T.J.G."/>
        </authorList>
    </citation>
    <scope>NUCLEOTIDE SEQUENCE</scope>
    <source>
        <strain evidence="18">LCB_4</strain>
    </source>
</reference>
<dbReference type="EMBL" id="CP091871">
    <property type="protein sequence ID" value="WEU41086.1"/>
    <property type="molecule type" value="Genomic_DNA"/>
</dbReference>
<keyword evidence="7 15" id="KW-0408">Iron</keyword>
<evidence type="ECO:0000259" key="16">
    <source>
        <dbReference type="Pfam" id="PF00920"/>
    </source>
</evidence>
<comment type="pathway">
    <text evidence="12 15">Amino-acid biosynthesis; L-valine biosynthesis; L-valine from pyruvate: step 3/4.</text>
</comment>
<dbReference type="GO" id="GO:0000287">
    <property type="term" value="F:magnesium ion binding"/>
    <property type="evidence" value="ECO:0007669"/>
    <property type="project" value="UniProtKB-UniRule"/>
</dbReference>
<feature type="binding site" evidence="15">
    <location>
        <position position="440"/>
    </location>
    <ligand>
        <name>Mg(2+)</name>
        <dbReference type="ChEBI" id="CHEBI:18420"/>
    </ligand>
</feature>
<feature type="domain" description="Dihydroxy-acid/6-phosphogluconate dehydratase C-terminal" evidence="17">
    <location>
        <begin position="356"/>
        <end position="538"/>
    </location>
</feature>
<keyword evidence="8 15" id="KW-0411">Iron-sulfur</keyword>
<keyword evidence="9 15" id="KW-0456">Lyase</keyword>
<dbReference type="GO" id="GO:0051537">
    <property type="term" value="F:2 iron, 2 sulfur cluster binding"/>
    <property type="evidence" value="ECO:0007669"/>
    <property type="project" value="UniProtKB-UniRule"/>
</dbReference>
<evidence type="ECO:0000256" key="8">
    <source>
        <dbReference type="ARBA" id="ARBA00023014"/>
    </source>
</evidence>
<evidence type="ECO:0000256" key="7">
    <source>
        <dbReference type="ARBA" id="ARBA00023004"/>
    </source>
</evidence>
<dbReference type="InterPro" id="IPR000581">
    <property type="entry name" value="ILV_EDD_N"/>
</dbReference>
<feature type="domain" description="Dihydroxy-acid/6-phosphogluconate dehydratase N-terminal" evidence="16">
    <location>
        <begin position="31"/>
        <end position="345"/>
    </location>
</feature>
<comment type="pathway">
    <text evidence="13 15">Amino-acid biosynthesis; L-isoleucine biosynthesis; L-isoleucine from 2-oxobutanoate: step 3/4.</text>
</comment>
<reference evidence="18" key="2">
    <citation type="journal article" date="2022" name="Nat. Microbiol.">
        <title>A closed Candidatus Odinarchaeum chromosome exposes Asgard archaeal viruses.</title>
        <authorList>
            <person name="Tamarit D."/>
            <person name="Caceres E.F."/>
            <person name="Krupovic M."/>
            <person name="Nijland R."/>
            <person name="Eme L."/>
            <person name="Robinson N.P."/>
            <person name="Ettema T.J.G."/>
        </authorList>
    </citation>
    <scope>NUCLEOTIDE SEQUENCE</scope>
    <source>
        <strain evidence="18">LCB_4</strain>
    </source>
</reference>
<dbReference type="InterPro" id="IPR056740">
    <property type="entry name" value="ILV_EDD_C"/>
</dbReference>
<evidence type="ECO:0000313" key="19">
    <source>
        <dbReference type="Proteomes" id="UP000186851"/>
    </source>
</evidence>
<dbReference type="InterPro" id="IPR004404">
    <property type="entry name" value="DihydroxyA_deHydtase"/>
</dbReference>
<evidence type="ECO:0000256" key="13">
    <source>
        <dbReference type="ARBA" id="ARBA00029437"/>
    </source>
</evidence>
<dbReference type="PROSITE" id="PS00887">
    <property type="entry name" value="ILVD_EDD_2"/>
    <property type="match status" value="1"/>
</dbReference>
<keyword evidence="6 15" id="KW-0460">Magnesium</keyword>
<dbReference type="Pfam" id="PF00920">
    <property type="entry name" value="ILVD_EDD_N"/>
    <property type="match status" value="1"/>
</dbReference>
<organism evidence="18 19">
    <name type="scientific">Odinarchaeota yellowstonii (strain LCB_4)</name>
    <dbReference type="NCBI Taxonomy" id="1841599"/>
    <lineage>
        <taxon>Archaea</taxon>
        <taxon>Promethearchaeati</taxon>
        <taxon>Candidatus Odinarchaeota</taxon>
        <taxon>Candidatus Odinarchaeia</taxon>
        <taxon>Candidatus Odinarchaeales</taxon>
        <taxon>Candidatus Odinarchaeaceae</taxon>
        <taxon>Candidatus Odinarchaeum</taxon>
    </lineage>
</organism>
<evidence type="ECO:0000256" key="3">
    <source>
        <dbReference type="ARBA" id="ARBA00022605"/>
    </source>
</evidence>
<evidence type="ECO:0000256" key="15">
    <source>
        <dbReference type="HAMAP-Rule" id="MF_00012"/>
    </source>
</evidence>
<keyword evidence="3 15" id="KW-0028">Amino-acid biosynthesis</keyword>
<dbReference type="GO" id="GO:0009097">
    <property type="term" value="P:isoleucine biosynthetic process"/>
    <property type="evidence" value="ECO:0007669"/>
    <property type="project" value="UniProtKB-UniRule"/>
</dbReference>
<dbReference type="PROSITE" id="PS00886">
    <property type="entry name" value="ILVD_EDD_1"/>
    <property type="match status" value="1"/>
</dbReference>
<dbReference type="PANTHER" id="PTHR43661:SF3">
    <property type="entry name" value="D-XYLONATE DEHYDRATASE YAGF-RELATED"/>
    <property type="match status" value="1"/>
</dbReference>
<feature type="binding site" evidence="15">
    <location>
        <position position="78"/>
    </location>
    <ligand>
        <name>Mg(2+)</name>
        <dbReference type="ChEBI" id="CHEBI:18420"/>
    </ligand>
</feature>
<dbReference type="KEGG" id="oyw:OdinLCB4_006230"/>
<dbReference type="Pfam" id="PF24877">
    <property type="entry name" value="ILV_EDD_C"/>
    <property type="match status" value="1"/>
</dbReference>
<evidence type="ECO:0000256" key="11">
    <source>
        <dbReference type="ARBA" id="ARBA00029304"/>
    </source>
</evidence>
<dbReference type="GO" id="GO:0005829">
    <property type="term" value="C:cytosol"/>
    <property type="evidence" value="ECO:0007669"/>
    <property type="project" value="TreeGrafter"/>
</dbReference>
<accession>A0AAF0D3Q9</accession>
<dbReference type="NCBIfam" id="NF002068">
    <property type="entry name" value="PRK00911.1"/>
    <property type="match status" value="1"/>
</dbReference>
<dbReference type="GO" id="GO:0004160">
    <property type="term" value="F:dihydroxy-acid dehydratase activity"/>
    <property type="evidence" value="ECO:0007669"/>
    <property type="project" value="UniProtKB-UniRule"/>
</dbReference>
<comment type="similarity">
    <text evidence="2 15">Belongs to the IlvD/Edd family.</text>
</comment>
<evidence type="ECO:0000256" key="5">
    <source>
        <dbReference type="ARBA" id="ARBA00022723"/>
    </source>
</evidence>
<keyword evidence="10 15" id="KW-0100">Branched-chain amino acid biosynthesis</keyword>
<feature type="modified residue" description="N6-carboxylysine" evidence="15">
    <location>
        <position position="121"/>
    </location>
</feature>
<feature type="binding site" evidence="15">
    <location>
        <position position="120"/>
    </location>
    <ligand>
        <name>Mg(2+)</name>
        <dbReference type="ChEBI" id="CHEBI:18420"/>
    </ligand>
</feature>